<gene>
    <name evidence="1" type="ORF">N8E88_03735</name>
</gene>
<organism evidence="1 2">
    <name type="scientific">Phyllobacterium zundukense</name>
    <dbReference type="NCBI Taxonomy" id="1867719"/>
    <lineage>
        <taxon>Bacteria</taxon>
        <taxon>Pseudomonadati</taxon>
        <taxon>Pseudomonadota</taxon>
        <taxon>Alphaproteobacteria</taxon>
        <taxon>Hyphomicrobiales</taxon>
        <taxon>Phyllobacteriaceae</taxon>
        <taxon>Phyllobacterium</taxon>
    </lineage>
</organism>
<evidence type="ECO:0000313" key="1">
    <source>
        <dbReference type="EMBL" id="UXN57460.1"/>
    </source>
</evidence>
<reference evidence="1" key="1">
    <citation type="submission" date="2022-09" db="EMBL/GenBank/DDBJ databases">
        <title>Interaction between co-microsymbionts with complementary sets of symbiotic genes in legume-rhizobium systems.</title>
        <authorList>
            <person name="Safronova V."/>
            <person name="Sazanova A."/>
            <person name="Afonin A."/>
            <person name="Chirak E."/>
        </authorList>
    </citation>
    <scope>NUCLEOTIDE SEQUENCE</scope>
    <source>
        <strain evidence="1">A18/3m</strain>
    </source>
</reference>
<geneLocation type="plasmid" evidence="1 2">
    <name>p_unnamed3</name>
</geneLocation>
<keyword evidence="1" id="KW-0614">Plasmid</keyword>
<proteinExistence type="predicted"/>
<protein>
    <submittedName>
        <fullName evidence="1">Uncharacterized protein</fullName>
    </submittedName>
</protein>
<dbReference type="Proteomes" id="UP001061991">
    <property type="component" value="Plasmid p_unnamed3"/>
</dbReference>
<sequence length="105" mass="11776">MIDEKIELGLSALDIPSLLWLVRDGIEQVKNSRDPSLNYALGIEDRLHSLGYSPEPIFHPDEIRVMIELLEIGKGRNLDSIENTDRAPGLTQRVSLVKSKLEALV</sequence>
<accession>A0ACD4CV36</accession>
<evidence type="ECO:0000313" key="2">
    <source>
        <dbReference type="Proteomes" id="UP001061991"/>
    </source>
</evidence>
<dbReference type="EMBL" id="CP104970">
    <property type="protein sequence ID" value="UXN57460.1"/>
    <property type="molecule type" value="Genomic_DNA"/>
</dbReference>
<keyword evidence="2" id="KW-1185">Reference proteome</keyword>
<name>A0ACD4CV36_9HYPH</name>